<organism evidence="2 3">
    <name type="scientific">Vibrio nigripulchritudo</name>
    <dbReference type="NCBI Taxonomy" id="28173"/>
    <lineage>
        <taxon>Bacteria</taxon>
        <taxon>Pseudomonadati</taxon>
        <taxon>Pseudomonadota</taxon>
        <taxon>Gammaproteobacteria</taxon>
        <taxon>Vibrionales</taxon>
        <taxon>Vibrionaceae</taxon>
        <taxon>Vibrio</taxon>
    </lineage>
</organism>
<reference evidence="2 3" key="1">
    <citation type="journal article" date="2013" name="ISME J.">
        <title>Comparative genomics of pathogenic lineages of Vibrio nigripulchritudo identifies virulence-associated traits.</title>
        <authorList>
            <person name="Goudenege D."/>
            <person name="Labreuche Y."/>
            <person name="Krin E."/>
            <person name="Ansquer D."/>
            <person name="Mangenot S."/>
            <person name="Calteau A."/>
            <person name="Medigue C."/>
            <person name="Mazel D."/>
            <person name="Polz M.F."/>
            <person name="Le Roux F."/>
        </authorList>
    </citation>
    <scope>NUCLEOTIDE SEQUENCE [LARGE SCALE GENOMIC DNA]</scope>
    <source>
        <strain evidence="3">SnF1</strain>
    </source>
</reference>
<feature type="region of interest" description="Disordered" evidence="1">
    <location>
        <begin position="25"/>
        <end position="55"/>
    </location>
</feature>
<evidence type="ECO:0000313" key="3">
    <source>
        <dbReference type="Proteomes" id="UP000016895"/>
    </source>
</evidence>
<dbReference type="RefSeq" id="WP_022561946.1">
    <property type="nucleotide sequence ID" value="NC_022543.1"/>
</dbReference>
<evidence type="ECO:0000256" key="1">
    <source>
        <dbReference type="SAM" id="MobiDB-lite"/>
    </source>
</evidence>
<dbReference type="Proteomes" id="UP000016895">
    <property type="component" value="Chromosome 2"/>
</dbReference>
<dbReference type="KEGG" id="vni:VIBNI_B1810"/>
<gene>
    <name evidence="2" type="ORF">VIBNI_B1810</name>
</gene>
<dbReference type="PATRIC" id="fig|1260221.3.peg.5389"/>
<evidence type="ECO:0000313" key="2">
    <source>
        <dbReference type="EMBL" id="CCO61535.1"/>
    </source>
</evidence>
<dbReference type="EMBL" id="FO203527">
    <property type="protein sequence ID" value="CCO61535.1"/>
    <property type="molecule type" value="Genomic_DNA"/>
</dbReference>
<protein>
    <submittedName>
        <fullName evidence="2">Uncharacterized protein</fullName>
    </submittedName>
</protein>
<name>U4KIZ4_9VIBR</name>
<dbReference type="AlphaFoldDB" id="U4KIZ4"/>
<sequence length="55" mass="6032">MKLSLKKKSLKNLSNKDSLANLELPKNATPEVGGASPLHTIPRTWHCTHNAKSPQ</sequence>
<proteinExistence type="predicted"/>
<keyword evidence="3" id="KW-1185">Reference proteome</keyword>
<accession>U4KIZ4</accession>